<reference evidence="1 2" key="1">
    <citation type="submission" date="2018-12" db="EMBL/GenBank/DDBJ databases">
        <authorList>
            <consortium name="Pathogen Informatics"/>
        </authorList>
    </citation>
    <scope>NUCLEOTIDE SEQUENCE [LARGE SCALE GENOMIC DNA]</scope>
    <source>
        <strain evidence="1 2">NCTC12967</strain>
    </source>
</reference>
<evidence type="ECO:0000313" key="2">
    <source>
        <dbReference type="Proteomes" id="UP000273044"/>
    </source>
</evidence>
<proteinExistence type="predicted"/>
<accession>A0A3S4U1A0</accession>
<dbReference type="AlphaFoldDB" id="A0A3S4U1A0"/>
<organism evidence="1 2">
    <name type="scientific">Arachnia propionica</name>
    <dbReference type="NCBI Taxonomy" id="1750"/>
    <lineage>
        <taxon>Bacteria</taxon>
        <taxon>Bacillati</taxon>
        <taxon>Actinomycetota</taxon>
        <taxon>Actinomycetes</taxon>
        <taxon>Propionibacteriales</taxon>
        <taxon>Propionibacteriaceae</taxon>
        <taxon>Arachnia</taxon>
    </lineage>
</organism>
<dbReference type="RefSeq" id="WP_061788443.1">
    <property type="nucleotide sequence ID" value="NZ_LR134406.1"/>
</dbReference>
<dbReference type="Proteomes" id="UP000273044">
    <property type="component" value="Chromosome"/>
</dbReference>
<dbReference type="GeneID" id="64407589"/>
<evidence type="ECO:0000313" key="1">
    <source>
        <dbReference type="EMBL" id="VEH70835.1"/>
    </source>
</evidence>
<dbReference type="EMBL" id="LR134406">
    <property type="protein sequence ID" value="VEH70835.1"/>
    <property type="molecule type" value="Genomic_DNA"/>
</dbReference>
<sequence>MDKTDSQIARELALVVHGGDPTRLERAYEAYQMLSRSAASTVTYRNSTANILARAAYHRSRDLGYTVIIGNGWDASAVSGKLNHVAVDECDRLIVCETEIDGYEIWGCRRISDGTIAERGSLEYLTDLLTGDGQDPRLVQELRRLKETGSHREFFRNLAAGAVRVVYELVTVDNDGGIRYARFSPNRELLIKWGGTGPVIPTLSEE</sequence>
<name>A0A3S4U1A0_9ACTN</name>
<protein>
    <submittedName>
        <fullName evidence="1">Uncharacterized protein</fullName>
    </submittedName>
</protein>
<keyword evidence="2" id="KW-1185">Reference proteome</keyword>
<gene>
    <name evidence="1" type="ORF">NCTC12967_02141</name>
</gene>